<dbReference type="WBParaSite" id="DME_0000613601-mRNA-1">
    <property type="protein sequence ID" value="DME_0000613601-mRNA-1"/>
    <property type="gene ID" value="DME_0000613601"/>
</dbReference>
<dbReference type="EMBL" id="UYYG01001182">
    <property type="protein sequence ID" value="VDN59459.1"/>
    <property type="molecule type" value="Genomic_DNA"/>
</dbReference>
<dbReference type="InterPro" id="IPR036034">
    <property type="entry name" value="PDZ_sf"/>
</dbReference>
<dbReference type="InterPro" id="IPR001478">
    <property type="entry name" value="PDZ"/>
</dbReference>
<dbReference type="Gene3D" id="2.30.42.10">
    <property type="match status" value="1"/>
</dbReference>
<keyword evidence="4" id="KW-1185">Reference proteome</keyword>
<evidence type="ECO:0000313" key="4">
    <source>
        <dbReference type="Proteomes" id="UP000274756"/>
    </source>
</evidence>
<proteinExistence type="predicted"/>
<dbReference type="Proteomes" id="UP000038040">
    <property type="component" value="Unplaced"/>
</dbReference>
<dbReference type="STRING" id="318479.A0A0N4UFD2"/>
<sequence length="237" mass="26676">MASWSPCSTRSISPCGTPLQLKGSWASDIVYLPHSLERTIKIAKGPLSLGLVLDADADKGINGCKVKNICNKKAVGRDGRVQVGDYIVKINAESLRNVTNSQARAILKRTNLIGTNCNIVYITSTDAKIWRERYHQDSEMQMPVINRLSPKIFPKYYRSPFVARREHSSVEHTESFDSDIVSSDAMDSRNEVPQPIFQVRPQLRHAGSIVDGSEIEKFSYDIVLVSLFLIFLHFFFL</sequence>
<protein>
    <submittedName>
        <fullName evidence="5">PDZ domain-containing protein</fullName>
    </submittedName>
</protein>
<name>A0A0N4UFD2_DRAME</name>
<evidence type="ECO:0000313" key="3">
    <source>
        <dbReference type="Proteomes" id="UP000038040"/>
    </source>
</evidence>
<dbReference type="Proteomes" id="UP000274756">
    <property type="component" value="Unassembled WGS sequence"/>
</dbReference>
<reference evidence="5" key="1">
    <citation type="submission" date="2017-02" db="UniProtKB">
        <authorList>
            <consortium name="WormBaseParasite"/>
        </authorList>
    </citation>
    <scope>IDENTIFICATION</scope>
</reference>
<dbReference type="AlphaFoldDB" id="A0A0N4UFD2"/>
<reference evidence="2 4" key="2">
    <citation type="submission" date="2018-11" db="EMBL/GenBank/DDBJ databases">
        <authorList>
            <consortium name="Pathogen Informatics"/>
        </authorList>
    </citation>
    <scope>NUCLEOTIDE SEQUENCE [LARGE SCALE GENOMIC DNA]</scope>
</reference>
<accession>A0A0N4UFD2</accession>
<dbReference type="OrthoDB" id="6022242at2759"/>
<dbReference type="Pfam" id="PF00595">
    <property type="entry name" value="PDZ"/>
    <property type="match status" value="1"/>
</dbReference>
<gene>
    <name evidence="2" type="ORF">DME_LOCUS9432</name>
</gene>
<dbReference type="SMART" id="SM00228">
    <property type="entry name" value="PDZ"/>
    <property type="match status" value="1"/>
</dbReference>
<feature type="domain" description="PDZ" evidence="1">
    <location>
        <begin position="39"/>
        <end position="110"/>
    </location>
</feature>
<organism evidence="3 5">
    <name type="scientific">Dracunculus medinensis</name>
    <name type="common">Guinea worm</name>
    <dbReference type="NCBI Taxonomy" id="318479"/>
    <lineage>
        <taxon>Eukaryota</taxon>
        <taxon>Metazoa</taxon>
        <taxon>Ecdysozoa</taxon>
        <taxon>Nematoda</taxon>
        <taxon>Chromadorea</taxon>
        <taxon>Rhabditida</taxon>
        <taxon>Spirurina</taxon>
        <taxon>Dracunculoidea</taxon>
        <taxon>Dracunculidae</taxon>
        <taxon>Dracunculus</taxon>
    </lineage>
</organism>
<evidence type="ECO:0000313" key="2">
    <source>
        <dbReference type="EMBL" id="VDN59459.1"/>
    </source>
</evidence>
<dbReference type="PROSITE" id="PS50106">
    <property type="entry name" value="PDZ"/>
    <property type="match status" value="1"/>
</dbReference>
<evidence type="ECO:0000259" key="1">
    <source>
        <dbReference type="PROSITE" id="PS50106"/>
    </source>
</evidence>
<evidence type="ECO:0000313" key="5">
    <source>
        <dbReference type="WBParaSite" id="DME_0000613601-mRNA-1"/>
    </source>
</evidence>
<dbReference type="CDD" id="cd06670">
    <property type="entry name" value="PDZ6_MUPP1-like"/>
    <property type="match status" value="1"/>
</dbReference>
<dbReference type="SUPFAM" id="SSF50156">
    <property type="entry name" value="PDZ domain-like"/>
    <property type="match status" value="1"/>
</dbReference>